<name>A0A6L2MD25_TANCI</name>
<comment type="caution">
    <text evidence="4">The sequence shown here is derived from an EMBL/GenBank/DDBJ whole genome shotgun (WGS) entry which is preliminary data.</text>
</comment>
<dbReference type="PANTHER" id="PTHR11439:SF483">
    <property type="entry name" value="PEPTIDE SYNTHASE GLIP-LIKE, PUTATIVE (AFU_ORTHOLOGUE AFUA_3G12920)-RELATED"/>
    <property type="match status" value="1"/>
</dbReference>
<dbReference type="InterPro" id="IPR013103">
    <property type="entry name" value="RVT_2"/>
</dbReference>
<feature type="region of interest" description="Disordered" evidence="2">
    <location>
        <begin position="469"/>
        <end position="521"/>
    </location>
</feature>
<feature type="compositionally biased region" description="Low complexity" evidence="2">
    <location>
        <begin position="782"/>
        <end position="795"/>
    </location>
</feature>
<dbReference type="PANTHER" id="PTHR11439">
    <property type="entry name" value="GAG-POL-RELATED RETROTRANSPOSON"/>
    <property type="match status" value="1"/>
</dbReference>
<evidence type="ECO:0000259" key="3">
    <source>
        <dbReference type="Pfam" id="PF07727"/>
    </source>
</evidence>
<sequence>MGRCVDEIASGTDGPHLGPERDIVVVDLSQDEKDKLRANIRATDILLWGFPRDIYKLINHNTDVKDIRDNVKMLVEGSELTKDNHESQMYNEFEHFRQHKSKNIHEYYVRKDSIGYSLQGNNVKGAAAVGNGGAQYRVDSDVDEAPTAQTMFMANLSSSDPVYDEAGLSYDSDTLSKVQDHDNCLDNMNESHARDSNNTVNASITAELARYKELAETNLACALVHDSEDMLEIAEGTRKQMIEKMKDPECVKKKERSGNKKSVTSLDAPGFESVFVIGNLKEQLQGRGNTIRELKEKSSRLQKKHSEVDPILDFKALDSQNKDLNEKVNSLQDLNENFRTTSFLTEIETLKSQIKGKKKCITMPDPVKPKVLASGMYAIDGEPFTPRNRNNREVHLDYLKHLKERVETLREIIEEAMAEKPLDSSLAFACLYTKHSQEFLEYVIGTFLKDFNKRDKKIATAPLNRKKRVTIMEPGVKDATAASGSQPRSNTKKDRTLPAKSDKKKVEDHSRNNKSSVKQNNHVDSSISYTRIVINSNSNYVNKTCNKCLTSFNHDKCIVKSLKVFKKAPIYKVRRVKQVKQVWQAIGKLFTNIGFQWQPTGRKFTLGEQCPLTRFTESKVVPVKQPKSVSTSDIVITERLSNTSQKPLTSIGPKPILLTPGQISSGLVPDPVPAAPYVLPTNKDLNILFQPMFDEYFEPLGVERPVSPASAVQVPILSAGIPYSTTIDQDTPSTSYSPLASVVQPPISHQGIAAGSTIEDIPFAQADNDPFVNVFALEPSSDESSSGDVSSTESTQVDHPHNHLRKWSKDHLLDNIEAISCFIANATSKNMIIYQMDVKTAFLSGELKEEVYVSQPKGFVDPDHPTHIYRLKNALYGLKQALRAWSQLIDYGFAFNNIPLYCDNKSAITLYYNNVQHSRSKHIDIRHHFRREQVENGMVELYFVTTDYQLVDIFTKALPRERFEFLLPRLGMKNMSSETLKRLQDGEDE</sequence>
<dbReference type="CDD" id="cd09272">
    <property type="entry name" value="RNase_HI_RT_Ty1"/>
    <property type="match status" value="1"/>
</dbReference>
<dbReference type="EMBL" id="BKCJ010006390">
    <property type="protein sequence ID" value="GEU71903.1"/>
    <property type="molecule type" value="Genomic_DNA"/>
</dbReference>
<gene>
    <name evidence="4" type="ORF">Tci_043881</name>
</gene>
<keyword evidence="1" id="KW-0175">Coiled coil</keyword>
<feature type="coiled-coil region" evidence="1">
    <location>
        <begin position="277"/>
        <end position="341"/>
    </location>
</feature>
<evidence type="ECO:0000313" key="4">
    <source>
        <dbReference type="EMBL" id="GEU71903.1"/>
    </source>
</evidence>
<dbReference type="AlphaFoldDB" id="A0A6L2MD25"/>
<feature type="compositionally biased region" description="Basic and acidic residues" evidence="2">
    <location>
        <begin position="491"/>
        <end position="511"/>
    </location>
</feature>
<organism evidence="4">
    <name type="scientific">Tanacetum cinerariifolium</name>
    <name type="common">Dalmatian daisy</name>
    <name type="synonym">Chrysanthemum cinerariifolium</name>
    <dbReference type="NCBI Taxonomy" id="118510"/>
    <lineage>
        <taxon>Eukaryota</taxon>
        <taxon>Viridiplantae</taxon>
        <taxon>Streptophyta</taxon>
        <taxon>Embryophyta</taxon>
        <taxon>Tracheophyta</taxon>
        <taxon>Spermatophyta</taxon>
        <taxon>Magnoliopsida</taxon>
        <taxon>eudicotyledons</taxon>
        <taxon>Gunneridae</taxon>
        <taxon>Pentapetalae</taxon>
        <taxon>asterids</taxon>
        <taxon>campanulids</taxon>
        <taxon>Asterales</taxon>
        <taxon>Asteraceae</taxon>
        <taxon>Asteroideae</taxon>
        <taxon>Anthemideae</taxon>
        <taxon>Anthemidinae</taxon>
        <taxon>Tanacetum</taxon>
    </lineage>
</organism>
<evidence type="ECO:0000256" key="2">
    <source>
        <dbReference type="SAM" id="MobiDB-lite"/>
    </source>
</evidence>
<feature type="region of interest" description="Disordered" evidence="2">
    <location>
        <begin position="779"/>
        <end position="801"/>
    </location>
</feature>
<reference evidence="4" key="1">
    <citation type="journal article" date="2019" name="Sci. Rep.">
        <title>Draft genome of Tanacetum cinerariifolium, the natural source of mosquito coil.</title>
        <authorList>
            <person name="Yamashiro T."/>
            <person name="Shiraishi A."/>
            <person name="Satake H."/>
            <person name="Nakayama K."/>
        </authorList>
    </citation>
    <scope>NUCLEOTIDE SEQUENCE</scope>
</reference>
<proteinExistence type="predicted"/>
<accession>A0A6L2MD25</accession>
<evidence type="ECO:0000256" key="1">
    <source>
        <dbReference type="SAM" id="Coils"/>
    </source>
</evidence>
<dbReference type="Pfam" id="PF07727">
    <property type="entry name" value="RVT_2"/>
    <property type="match status" value="1"/>
</dbReference>
<protein>
    <submittedName>
        <fullName evidence="4">Retrovirus-related Pol polyprotein from transposon TNT 1-94</fullName>
    </submittedName>
</protein>
<feature type="domain" description="Reverse transcriptase Ty1/copia-type" evidence="3">
    <location>
        <begin position="816"/>
        <end position="891"/>
    </location>
</feature>